<dbReference type="Proteomes" id="UP000317429">
    <property type="component" value="Chromosome"/>
</dbReference>
<accession>A0A518DGW8</accession>
<keyword evidence="2" id="KW-1185">Reference proteome</keyword>
<dbReference type="KEGG" id="pnd:Pla175_41340"/>
<dbReference type="AlphaFoldDB" id="A0A518DGW8"/>
<proteinExistence type="predicted"/>
<dbReference type="OrthoDB" id="9255985at2"/>
<gene>
    <name evidence="1" type="ORF">Pla175_41340</name>
</gene>
<sequence>MHRWFVCLVLALAYAPGLCGQEVEEIVEGVEGVEVIDDVGTTNYIEVERGKPRPIVDGVGWVMGIPSKLLLWDRRAENHDVSEATQEKVVDYLAEKELTGVKVRVNQYDPLGEWRRLRENEKVGAGWRYTVGGVYTLGYTLVPGRLFGSDWYNPYTDTIHLYSDIPALGMEQAAYAEDVHSRDRPGLYATAQSLPVVGLQHETKSKIAVFDYVDRNGALEEQTEAREVLYPQIGSEIGGQAGLFFPQVMIVPKIAGAAMGHLMGIDASGKLKAKHEKAEK</sequence>
<name>A0A518DGW8_9BACT</name>
<dbReference type="EMBL" id="CP036291">
    <property type="protein sequence ID" value="QDU90723.1"/>
    <property type="molecule type" value="Genomic_DNA"/>
</dbReference>
<organism evidence="1 2">
    <name type="scientific">Pirellulimonas nuda</name>
    <dbReference type="NCBI Taxonomy" id="2528009"/>
    <lineage>
        <taxon>Bacteria</taxon>
        <taxon>Pseudomonadati</taxon>
        <taxon>Planctomycetota</taxon>
        <taxon>Planctomycetia</taxon>
        <taxon>Pirellulales</taxon>
        <taxon>Lacipirellulaceae</taxon>
        <taxon>Pirellulimonas</taxon>
    </lineage>
</organism>
<reference evidence="1 2" key="1">
    <citation type="submission" date="2019-02" db="EMBL/GenBank/DDBJ databases">
        <title>Deep-cultivation of Planctomycetes and their phenomic and genomic characterization uncovers novel biology.</title>
        <authorList>
            <person name="Wiegand S."/>
            <person name="Jogler M."/>
            <person name="Boedeker C."/>
            <person name="Pinto D."/>
            <person name="Vollmers J."/>
            <person name="Rivas-Marin E."/>
            <person name="Kohn T."/>
            <person name="Peeters S.H."/>
            <person name="Heuer A."/>
            <person name="Rast P."/>
            <person name="Oberbeckmann S."/>
            <person name="Bunk B."/>
            <person name="Jeske O."/>
            <person name="Meyerdierks A."/>
            <person name="Storesund J.E."/>
            <person name="Kallscheuer N."/>
            <person name="Luecker S."/>
            <person name="Lage O.M."/>
            <person name="Pohl T."/>
            <person name="Merkel B.J."/>
            <person name="Hornburger P."/>
            <person name="Mueller R.-W."/>
            <person name="Bruemmer F."/>
            <person name="Labrenz M."/>
            <person name="Spormann A.M."/>
            <person name="Op den Camp H."/>
            <person name="Overmann J."/>
            <person name="Amann R."/>
            <person name="Jetten M.S.M."/>
            <person name="Mascher T."/>
            <person name="Medema M.H."/>
            <person name="Devos D.P."/>
            <person name="Kaster A.-K."/>
            <person name="Ovreas L."/>
            <person name="Rohde M."/>
            <person name="Galperin M.Y."/>
            <person name="Jogler C."/>
        </authorList>
    </citation>
    <scope>NUCLEOTIDE SEQUENCE [LARGE SCALE GENOMIC DNA]</scope>
    <source>
        <strain evidence="1 2">Pla175</strain>
    </source>
</reference>
<evidence type="ECO:0000313" key="1">
    <source>
        <dbReference type="EMBL" id="QDU90723.1"/>
    </source>
</evidence>
<protein>
    <submittedName>
        <fullName evidence="1">Uncharacterized protein</fullName>
    </submittedName>
</protein>
<dbReference type="RefSeq" id="WP_145289788.1">
    <property type="nucleotide sequence ID" value="NZ_CP036291.1"/>
</dbReference>
<evidence type="ECO:0000313" key="2">
    <source>
        <dbReference type="Proteomes" id="UP000317429"/>
    </source>
</evidence>